<gene>
    <name evidence="1" type="ordered locus">Desaci_3036</name>
</gene>
<dbReference type="HOGENOM" id="CLU_2218814_0_0_9"/>
<dbReference type="STRING" id="646529.Desaci_3036"/>
<sequence>MNKINLTIEQYGKISKLIEDPMIDSVHFNNANPFKELVIKVIGQNEAIRILKEIKTILPDLEATVRFWKLGNEHYPMYCYSALDFQLDLTLAVMPKDIGGNDELSK</sequence>
<organism evidence="1 2">
    <name type="scientific">Desulfosporosinus acidiphilus (strain DSM 22704 / JCM 16185 / SJ4)</name>
    <dbReference type="NCBI Taxonomy" id="646529"/>
    <lineage>
        <taxon>Bacteria</taxon>
        <taxon>Bacillati</taxon>
        <taxon>Bacillota</taxon>
        <taxon>Clostridia</taxon>
        <taxon>Eubacteriales</taxon>
        <taxon>Desulfitobacteriaceae</taxon>
        <taxon>Desulfosporosinus</taxon>
    </lineage>
</organism>
<keyword evidence="2" id="KW-1185">Reference proteome</keyword>
<accession>I4D820</accession>
<protein>
    <submittedName>
        <fullName evidence="1">Uncharacterized protein</fullName>
    </submittedName>
</protein>
<dbReference type="Proteomes" id="UP000002892">
    <property type="component" value="Chromosome"/>
</dbReference>
<dbReference type="RefSeq" id="WP_014827937.1">
    <property type="nucleotide sequence ID" value="NC_018068.1"/>
</dbReference>
<dbReference type="KEGG" id="dai:Desaci_3036"/>
<dbReference type="EMBL" id="CP003639">
    <property type="protein sequence ID" value="AFM41944.1"/>
    <property type="molecule type" value="Genomic_DNA"/>
</dbReference>
<evidence type="ECO:0000313" key="2">
    <source>
        <dbReference type="Proteomes" id="UP000002892"/>
    </source>
</evidence>
<proteinExistence type="predicted"/>
<dbReference type="AlphaFoldDB" id="I4D820"/>
<name>I4D820_DESAJ</name>
<evidence type="ECO:0000313" key="1">
    <source>
        <dbReference type="EMBL" id="AFM41944.1"/>
    </source>
</evidence>
<reference evidence="1 2" key="1">
    <citation type="journal article" date="2012" name="J. Bacteriol.">
        <title>Complete genome sequences of Desulfosporosinus orientis DSM765T, Desulfosporosinus youngiae DSM17734T, Desulfosporosinus meridiei DSM13257T, and Desulfosporosinus acidiphilus DSM22704T.</title>
        <authorList>
            <person name="Pester M."/>
            <person name="Brambilla E."/>
            <person name="Alazard D."/>
            <person name="Rattei T."/>
            <person name="Weinmaier T."/>
            <person name="Han J."/>
            <person name="Lucas S."/>
            <person name="Lapidus A."/>
            <person name="Cheng J.F."/>
            <person name="Goodwin L."/>
            <person name="Pitluck S."/>
            <person name="Peters L."/>
            <person name="Ovchinnikova G."/>
            <person name="Teshima H."/>
            <person name="Detter J.C."/>
            <person name="Han C.S."/>
            <person name="Tapia R."/>
            <person name="Land M.L."/>
            <person name="Hauser L."/>
            <person name="Kyrpides N.C."/>
            <person name="Ivanova N.N."/>
            <person name="Pagani I."/>
            <person name="Huntmann M."/>
            <person name="Wei C.L."/>
            <person name="Davenport K.W."/>
            <person name="Daligault H."/>
            <person name="Chain P.S."/>
            <person name="Chen A."/>
            <person name="Mavromatis K."/>
            <person name="Markowitz V."/>
            <person name="Szeto E."/>
            <person name="Mikhailova N."/>
            <person name="Pati A."/>
            <person name="Wagner M."/>
            <person name="Woyke T."/>
            <person name="Ollivier B."/>
            <person name="Klenk H.P."/>
            <person name="Spring S."/>
            <person name="Loy A."/>
        </authorList>
    </citation>
    <scope>NUCLEOTIDE SEQUENCE [LARGE SCALE GENOMIC DNA]</scope>
    <source>
        <strain evidence="2">DSM 22704 / JCM 16185 / SJ4</strain>
    </source>
</reference>